<dbReference type="InterPro" id="IPR023210">
    <property type="entry name" value="NADP_OxRdtase_dom"/>
</dbReference>
<evidence type="ECO:0000256" key="2">
    <source>
        <dbReference type="ARBA" id="ARBA00023004"/>
    </source>
</evidence>
<evidence type="ECO:0000256" key="3">
    <source>
        <dbReference type="ARBA" id="ARBA00023014"/>
    </source>
</evidence>
<name>A0A212IUT6_9BACT</name>
<dbReference type="Pfam" id="PF00248">
    <property type="entry name" value="Aldo_ket_red"/>
    <property type="match status" value="1"/>
</dbReference>
<dbReference type="SUPFAM" id="SSF54862">
    <property type="entry name" value="4Fe-4S ferredoxins"/>
    <property type="match status" value="1"/>
</dbReference>
<dbReference type="PROSITE" id="PS00198">
    <property type="entry name" value="4FE4S_FER_1"/>
    <property type="match status" value="1"/>
</dbReference>
<accession>A0A212IUT6</accession>
<sequence length="469" mass="52997">MDKNDKSSGVSRRRLLQAAGAGVAGGAVLYGLDKLRLLPSFEQPKPVPPAERMTCRVNPKNGDKVSLLGFGCMRFPMLPGADSPTGPEVNEQGAFALVDYAIAHGVNYFDTAWPYHRGVSESVIGKALQHYPRKSFYLADKMPTFLMPTREQAREIFEKQLEKCKVEYFDYYLLHAIQSVEAYQTVYEKNGVLEYLLEEKKKGRIRNLGWSFHGNAPTLEYLLSRDVAWDFAMVQLNYHDMLHEYKIAPNQAKFIPKDPAPTQWMFEKMQQSGLPLIVMEPLLGGRLARLNKKALAILQAERPEASGASWAFRYVAGLPNVITMLSGMTYMEHLQDNLRALAPYEPLSGREMEVLKAALNVFLTQSNIRCTTCGYCMPCPYGVDIPSVFAHFNRCLDDELIPKGTRDPDYEKARRAYLVEYERSVPELRQAARCTGCGKCLTHCPQMIAIPDEMARLGKFVENLRTRQG</sequence>
<dbReference type="SUPFAM" id="SSF51430">
    <property type="entry name" value="NAD(P)-linked oxidoreductase"/>
    <property type="match status" value="1"/>
</dbReference>
<dbReference type="Gene3D" id="3.20.20.100">
    <property type="entry name" value="NADP-dependent oxidoreductase domain"/>
    <property type="match status" value="1"/>
</dbReference>
<feature type="domain" description="4Fe-4S ferredoxin-type" evidence="4">
    <location>
        <begin position="424"/>
        <end position="453"/>
    </location>
</feature>
<dbReference type="InterPro" id="IPR017900">
    <property type="entry name" value="4Fe4S_Fe_S_CS"/>
</dbReference>
<evidence type="ECO:0000313" key="5">
    <source>
        <dbReference type="EMBL" id="SBV90957.1"/>
    </source>
</evidence>
<dbReference type="PROSITE" id="PS51318">
    <property type="entry name" value="TAT"/>
    <property type="match status" value="1"/>
</dbReference>
<evidence type="ECO:0000256" key="1">
    <source>
        <dbReference type="ARBA" id="ARBA00022723"/>
    </source>
</evidence>
<dbReference type="EMBL" id="FLUP01000001">
    <property type="protein sequence ID" value="SBV90957.1"/>
    <property type="molecule type" value="Genomic_DNA"/>
</dbReference>
<dbReference type="AlphaFoldDB" id="A0A212IUT6"/>
<dbReference type="GO" id="GO:0051536">
    <property type="term" value="F:iron-sulfur cluster binding"/>
    <property type="evidence" value="ECO:0007669"/>
    <property type="project" value="UniProtKB-KW"/>
</dbReference>
<dbReference type="InterPro" id="IPR036812">
    <property type="entry name" value="NAD(P)_OxRdtase_dom_sf"/>
</dbReference>
<dbReference type="PANTHER" id="PTHR43312">
    <property type="entry name" value="D-THREO-ALDOSE 1-DEHYDROGENASE"/>
    <property type="match status" value="1"/>
</dbReference>
<dbReference type="PANTHER" id="PTHR43312:SF2">
    <property type="entry name" value="OXIDOREDUCTASE"/>
    <property type="match status" value="1"/>
</dbReference>
<keyword evidence="2" id="KW-0408">Iron</keyword>
<keyword evidence="3" id="KW-0411">Iron-sulfur</keyword>
<gene>
    <name evidence="5" type="ORF">KM92DES2_10067</name>
</gene>
<dbReference type="RefSeq" id="WP_227119123.1">
    <property type="nucleotide sequence ID" value="NZ_LT598928.1"/>
</dbReference>
<dbReference type="CDD" id="cd19096">
    <property type="entry name" value="AKR_Fe-S_oxidoreductase"/>
    <property type="match status" value="1"/>
</dbReference>
<organism evidence="5">
    <name type="scientific">uncultured Desulfovibrio sp</name>
    <dbReference type="NCBI Taxonomy" id="167968"/>
    <lineage>
        <taxon>Bacteria</taxon>
        <taxon>Pseudomonadati</taxon>
        <taxon>Thermodesulfobacteriota</taxon>
        <taxon>Desulfovibrionia</taxon>
        <taxon>Desulfovibrionales</taxon>
        <taxon>Desulfovibrionaceae</taxon>
        <taxon>Desulfovibrio</taxon>
        <taxon>environmental samples</taxon>
    </lineage>
</organism>
<protein>
    <recommendedName>
        <fullName evidence="4">4Fe-4S ferredoxin-type domain-containing protein</fullName>
    </recommendedName>
</protein>
<dbReference type="GO" id="GO:0046872">
    <property type="term" value="F:metal ion binding"/>
    <property type="evidence" value="ECO:0007669"/>
    <property type="project" value="UniProtKB-KW"/>
</dbReference>
<reference evidence="5" key="1">
    <citation type="submission" date="2016-04" db="EMBL/GenBank/DDBJ databases">
        <authorList>
            <person name="Evans L.H."/>
            <person name="Alamgir A."/>
            <person name="Owens N."/>
            <person name="Weber N.D."/>
            <person name="Virtaneva K."/>
            <person name="Barbian K."/>
            <person name="Babar A."/>
            <person name="Rosenke K."/>
        </authorList>
    </citation>
    <scope>NUCLEOTIDE SEQUENCE</scope>
    <source>
        <strain evidence="5">92-2</strain>
    </source>
</reference>
<dbReference type="InterPro" id="IPR017896">
    <property type="entry name" value="4Fe4S_Fe-S-bd"/>
</dbReference>
<evidence type="ECO:0000259" key="4">
    <source>
        <dbReference type="PROSITE" id="PS51379"/>
    </source>
</evidence>
<proteinExistence type="predicted"/>
<dbReference type="InterPro" id="IPR006311">
    <property type="entry name" value="TAT_signal"/>
</dbReference>
<keyword evidence="1" id="KW-0479">Metal-binding</keyword>
<dbReference type="Pfam" id="PF13187">
    <property type="entry name" value="Fer4_9"/>
    <property type="match status" value="1"/>
</dbReference>
<dbReference type="PROSITE" id="PS51379">
    <property type="entry name" value="4FE4S_FER_2"/>
    <property type="match status" value="1"/>
</dbReference>
<dbReference type="InterPro" id="IPR053135">
    <property type="entry name" value="AKR2_Oxidoreductase"/>
</dbReference>